<sequence length="77" mass="8822">MRYPFMGITICEERLGVHHQVYPGLGEALRKSGKHCFARECVNHSGVIRVGMKYFGTIGFISEPPYKTHTYSYALRK</sequence>
<keyword evidence="2" id="KW-1185">Reference proteome</keyword>
<name>A0AAV9EN83_ACOCL</name>
<organism evidence="1 2">
    <name type="scientific">Acorus calamus</name>
    <name type="common">Sweet flag</name>
    <dbReference type="NCBI Taxonomy" id="4465"/>
    <lineage>
        <taxon>Eukaryota</taxon>
        <taxon>Viridiplantae</taxon>
        <taxon>Streptophyta</taxon>
        <taxon>Embryophyta</taxon>
        <taxon>Tracheophyta</taxon>
        <taxon>Spermatophyta</taxon>
        <taxon>Magnoliopsida</taxon>
        <taxon>Liliopsida</taxon>
        <taxon>Acoraceae</taxon>
        <taxon>Acorus</taxon>
    </lineage>
</organism>
<reference evidence="1" key="2">
    <citation type="submission" date="2023-06" db="EMBL/GenBank/DDBJ databases">
        <authorList>
            <person name="Ma L."/>
            <person name="Liu K.-W."/>
            <person name="Li Z."/>
            <person name="Hsiao Y.-Y."/>
            <person name="Qi Y."/>
            <person name="Fu T."/>
            <person name="Tang G."/>
            <person name="Zhang D."/>
            <person name="Sun W.-H."/>
            <person name="Liu D.-K."/>
            <person name="Li Y."/>
            <person name="Chen G.-Z."/>
            <person name="Liu X.-D."/>
            <person name="Liao X.-Y."/>
            <person name="Jiang Y.-T."/>
            <person name="Yu X."/>
            <person name="Hao Y."/>
            <person name="Huang J."/>
            <person name="Zhao X.-W."/>
            <person name="Ke S."/>
            <person name="Chen Y.-Y."/>
            <person name="Wu W.-L."/>
            <person name="Hsu J.-L."/>
            <person name="Lin Y.-F."/>
            <person name="Huang M.-D."/>
            <person name="Li C.-Y."/>
            <person name="Huang L."/>
            <person name="Wang Z.-W."/>
            <person name="Zhao X."/>
            <person name="Zhong W.-Y."/>
            <person name="Peng D.-H."/>
            <person name="Ahmad S."/>
            <person name="Lan S."/>
            <person name="Zhang J.-S."/>
            <person name="Tsai W.-C."/>
            <person name="Van De Peer Y."/>
            <person name="Liu Z.-J."/>
        </authorList>
    </citation>
    <scope>NUCLEOTIDE SEQUENCE</scope>
    <source>
        <strain evidence="1">CP</strain>
        <tissue evidence="1">Leaves</tissue>
    </source>
</reference>
<evidence type="ECO:0000313" key="1">
    <source>
        <dbReference type="EMBL" id="KAK1315118.1"/>
    </source>
</evidence>
<comment type="caution">
    <text evidence="1">The sequence shown here is derived from an EMBL/GenBank/DDBJ whole genome shotgun (WGS) entry which is preliminary data.</text>
</comment>
<reference evidence="1" key="1">
    <citation type="journal article" date="2023" name="Nat. Commun.">
        <title>Diploid and tetraploid genomes of Acorus and the evolution of monocots.</title>
        <authorList>
            <person name="Ma L."/>
            <person name="Liu K.W."/>
            <person name="Li Z."/>
            <person name="Hsiao Y.Y."/>
            <person name="Qi Y."/>
            <person name="Fu T."/>
            <person name="Tang G.D."/>
            <person name="Zhang D."/>
            <person name="Sun W.H."/>
            <person name="Liu D.K."/>
            <person name="Li Y."/>
            <person name="Chen G.Z."/>
            <person name="Liu X.D."/>
            <person name="Liao X.Y."/>
            <person name="Jiang Y.T."/>
            <person name="Yu X."/>
            <person name="Hao Y."/>
            <person name="Huang J."/>
            <person name="Zhao X.W."/>
            <person name="Ke S."/>
            <person name="Chen Y.Y."/>
            <person name="Wu W.L."/>
            <person name="Hsu J.L."/>
            <person name="Lin Y.F."/>
            <person name="Huang M.D."/>
            <person name="Li C.Y."/>
            <person name="Huang L."/>
            <person name="Wang Z.W."/>
            <person name="Zhao X."/>
            <person name="Zhong W.Y."/>
            <person name="Peng D.H."/>
            <person name="Ahmad S."/>
            <person name="Lan S."/>
            <person name="Zhang J.S."/>
            <person name="Tsai W.C."/>
            <person name="Van de Peer Y."/>
            <person name="Liu Z.J."/>
        </authorList>
    </citation>
    <scope>NUCLEOTIDE SEQUENCE</scope>
    <source>
        <strain evidence="1">CP</strain>
    </source>
</reference>
<proteinExistence type="predicted"/>
<dbReference type="AlphaFoldDB" id="A0AAV9EN83"/>
<dbReference type="Proteomes" id="UP001180020">
    <property type="component" value="Unassembled WGS sequence"/>
</dbReference>
<dbReference type="EMBL" id="JAUJYO010000006">
    <property type="protein sequence ID" value="KAK1315118.1"/>
    <property type="molecule type" value="Genomic_DNA"/>
</dbReference>
<protein>
    <submittedName>
        <fullName evidence="1">Uncharacterized protein</fullName>
    </submittedName>
</protein>
<accession>A0AAV9EN83</accession>
<gene>
    <name evidence="1" type="ORF">QJS10_CPA06g00723</name>
</gene>
<evidence type="ECO:0000313" key="2">
    <source>
        <dbReference type="Proteomes" id="UP001180020"/>
    </source>
</evidence>